<dbReference type="InterPro" id="IPR006119">
    <property type="entry name" value="Resolv_N"/>
</dbReference>
<dbReference type="PANTHER" id="PTHR30461:SF23">
    <property type="entry name" value="DNA RECOMBINASE-RELATED"/>
    <property type="match status" value="1"/>
</dbReference>
<accession>E8LBZ4</accession>
<dbReference type="PANTHER" id="PTHR30461">
    <property type="entry name" value="DNA-INVERTASE FROM LAMBDOID PROPHAGE"/>
    <property type="match status" value="1"/>
</dbReference>
<dbReference type="AlphaFoldDB" id="E8LBZ4"/>
<keyword evidence="5" id="KW-1185">Reference proteome</keyword>
<dbReference type="Pfam" id="PF13408">
    <property type="entry name" value="Zn_ribbon_recom"/>
    <property type="match status" value="1"/>
</dbReference>
<dbReference type="SMART" id="SM00857">
    <property type="entry name" value="Resolvase"/>
    <property type="match status" value="1"/>
</dbReference>
<dbReference type="InterPro" id="IPR038109">
    <property type="entry name" value="DNA_bind_recomb_sf"/>
</dbReference>
<dbReference type="Gene3D" id="3.90.1750.20">
    <property type="entry name" value="Putative Large Serine Recombinase, Chain B, Domain 2"/>
    <property type="match status" value="1"/>
</dbReference>
<dbReference type="InterPro" id="IPR050639">
    <property type="entry name" value="SSR_resolvase"/>
</dbReference>
<feature type="domain" description="Resolvase/invertase-type recombinase catalytic" evidence="2">
    <location>
        <begin position="3"/>
        <end position="148"/>
    </location>
</feature>
<dbReference type="Gene3D" id="3.40.50.1390">
    <property type="entry name" value="Resolvase, N-terminal catalytic domain"/>
    <property type="match status" value="1"/>
</dbReference>
<organism evidence="4 5">
    <name type="scientific">Phascolarctobacterium succinatutens YIT 12067</name>
    <dbReference type="NCBI Taxonomy" id="626939"/>
    <lineage>
        <taxon>Bacteria</taxon>
        <taxon>Bacillati</taxon>
        <taxon>Bacillota</taxon>
        <taxon>Negativicutes</taxon>
        <taxon>Acidaminococcales</taxon>
        <taxon>Acidaminococcaceae</taxon>
        <taxon>Phascolarctobacterium</taxon>
    </lineage>
</organism>
<feature type="coiled-coil region" evidence="1">
    <location>
        <begin position="419"/>
        <end position="446"/>
    </location>
</feature>
<sequence length="504" mass="57678">MDRAVIYARYSSDNQREESIDAQVRACREYCKRKDYFVTHIYKDEAKSGTKLAGRDAYKQMLADVKENLFDVIIFHKIDRNARNELDYYLTKDMLVKNNVRYEYAVQNIDGSPEGQMMENMLVGFAAYYSRNLSKETKKGLNENAHKCLFNGGLPPLGYDIDQNQRYVINTKEAEIVKLIFKLYIEGIGYKKIAERLHELGYKTKTGGDFGKNSLFDIIGNEKYCGIYSYNKHPRAKKGKGRNMHAKSFPEDYINIDNAIPAIISKELYEAAQARRRQNKPRPGIYNGKRQYLLTGKIFCGHCGSAMGGHTITPRKKSYSYYGCLDKDRTPAHKCAQKQINTEIVDTAVINKIKHTFLNSEALLRIADKMRQQYATLKDDVEDEIHAKTSQMTGAIKRRNNLYCLVEQGINDDYTLGRISAVNAEVEKLKAQIDNLKDKKNLKVLTDEAIIKAFKLFESKICSLDTNSAKKLLVELFLIKVIVTDKNIDIILDADKITNMVMGQ</sequence>
<dbReference type="InterPro" id="IPR011109">
    <property type="entry name" value="DNA_bind_recombinase_dom"/>
</dbReference>
<dbReference type="InterPro" id="IPR036162">
    <property type="entry name" value="Resolvase-like_N_sf"/>
</dbReference>
<dbReference type="OrthoDB" id="1628005at2"/>
<feature type="domain" description="Recombinase" evidence="3">
    <location>
        <begin position="156"/>
        <end position="282"/>
    </location>
</feature>
<dbReference type="EMBL" id="AEVN01000012">
    <property type="protein sequence ID" value="EFY05659.1"/>
    <property type="molecule type" value="Genomic_DNA"/>
</dbReference>
<evidence type="ECO:0000259" key="3">
    <source>
        <dbReference type="PROSITE" id="PS51737"/>
    </source>
</evidence>
<dbReference type="InterPro" id="IPR025827">
    <property type="entry name" value="Zn_ribbon_recom_dom"/>
</dbReference>
<dbReference type="RefSeq" id="WP_009144751.1">
    <property type="nucleotide sequence ID" value="NZ_GL830854.1"/>
</dbReference>
<dbReference type="PROSITE" id="PS51737">
    <property type="entry name" value="RECOMBINASE_DNA_BIND"/>
    <property type="match status" value="1"/>
</dbReference>
<protein>
    <submittedName>
        <fullName evidence="4">Resolvase, N-terminal domain protein</fullName>
    </submittedName>
</protein>
<evidence type="ECO:0000313" key="4">
    <source>
        <dbReference type="EMBL" id="EFY05659.1"/>
    </source>
</evidence>
<evidence type="ECO:0000313" key="5">
    <source>
        <dbReference type="Proteomes" id="UP000004923"/>
    </source>
</evidence>
<dbReference type="GO" id="GO:0003677">
    <property type="term" value="F:DNA binding"/>
    <property type="evidence" value="ECO:0007669"/>
    <property type="project" value="InterPro"/>
</dbReference>
<dbReference type="SUPFAM" id="SSF53041">
    <property type="entry name" value="Resolvase-like"/>
    <property type="match status" value="1"/>
</dbReference>
<dbReference type="CDD" id="cd00338">
    <property type="entry name" value="Ser_Recombinase"/>
    <property type="match status" value="1"/>
</dbReference>
<gene>
    <name evidence="4" type="ORF">HMPREF9443_00357</name>
</gene>
<dbReference type="HOGENOM" id="CLU_010686_18_11_9"/>
<evidence type="ECO:0000256" key="1">
    <source>
        <dbReference type="SAM" id="Coils"/>
    </source>
</evidence>
<evidence type="ECO:0000259" key="2">
    <source>
        <dbReference type="PROSITE" id="PS51736"/>
    </source>
</evidence>
<dbReference type="Pfam" id="PF07508">
    <property type="entry name" value="Recombinase"/>
    <property type="match status" value="1"/>
</dbReference>
<dbReference type="Pfam" id="PF00239">
    <property type="entry name" value="Resolvase"/>
    <property type="match status" value="1"/>
</dbReference>
<dbReference type="Proteomes" id="UP000004923">
    <property type="component" value="Unassembled WGS sequence"/>
</dbReference>
<dbReference type="PROSITE" id="PS51736">
    <property type="entry name" value="RECOMBINASES_3"/>
    <property type="match status" value="1"/>
</dbReference>
<proteinExistence type="predicted"/>
<dbReference type="GO" id="GO:0000150">
    <property type="term" value="F:DNA strand exchange activity"/>
    <property type="evidence" value="ECO:0007669"/>
    <property type="project" value="InterPro"/>
</dbReference>
<dbReference type="eggNOG" id="COG1961">
    <property type="taxonomic scope" value="Bacteria"/>
</dbReference>
<comment type="caution">
    <text evidence="4">The sequence shown here is derived from an EMBL/GenBank/DDBJ whole genome shotgun (WGS) entry which is preliminary data.</text>
</comment>
<reference evidence="4 5" key="1">
    <citation type="submission" date="2011-01" db="EMBL/GenBank/DDBJ databases">
        <authorList>
            <person name="Weinstock G."/>
            <person name="Sodergren E."/>
            <person name="Clifton S."/>
            <person name="Fulton L."/>
            <person name="Fulton B."/>
            <person name="Courtney L."/>
            <person name="Fronick C."/>
            <person name="Harrison M."/>
            <person name="Strong C."/>
            <person name="Farmer C."/>
            <person name="Delahaunty K."/>
            <person name="Markovic C."/>
            <person name="Hall O."/>
            <person name="Minx P."/>
            <person name="Tomlinson C."/>
            <person name="Mitreva M."/>
            <person name="Hou S."/>
            <person name="Chen J."/>
            <person name="Wollam A."/>
            <person name="Pepin K.H."/>
            <person name="Johnson M."/>
            <person name="Bhonagiri V."/>
            <person name="Zhang X."/>
            <person name="Suruliraj S."/>
            <person name="Warren W."/>
            <person name="Chinwalla A."/>
            <person name="Mardis E.R."/>
            <person name="Wilson R.K."/>
        </authorList>
    </citation>
    <scope>NUCLEOTIDE SEQUENCE [LARGE SCALE GENOMIC DNA]</scope>
    <source>
        <strain evidence="4 5">YIT 12067</strain>
    </source>
</reference>
<keyword evidence="1" id="KW-0175">Coiled coil</keyword>
<name>E8LBZ4_9FIRM</name>